<organism evidence="2 3">
    <name type="scientific">Duganella phyllosphaerae</name>
    <dbReference type="NCBI Taxonomy" id="762836"/>
    <lineage>
        <taxon>Bacteria</taxon>
        <taxon>Pseudomonadati</taxon>
        <taxon>Pseudomonadota</taxon>
        <taxon>Betaproteobacteria</taxon>
        <taxon>Burkholderiales</taxon>
        <taxon>Oxalobacteraceae</taxon>
        <taxon>Telluria group</taxon>
        <taxon>Duganella</taxon>
    </lineage>
</organism>
<keyword evidence="1" id="KW-0812">Transmembrane</keyword>
<keyword evidence="1" id="KW-1133">Transmembrane helix</keyword>
<dbReference type="PATRIC" id="fig|762836.4.peg.5078"/>
<feature type="transmembrane region" description="Helical" evidence="1">
    <location>
        <begin position="52"/>
        <end position="71"/>
    </location>
</feature>
<accession>A0A1E7W8V2</accession>
<dbReference type="RefSeq" id="WP_070251802.1">
    <property type="nucleotide sequence ID" value="NZ_LROM01000147.1"/>
</dbReference>
<protein>
    <recommendedName>
        <fullName evidence="4">Hemolysin XhlA</fullName>
    </recommendedName>
</protein>
<dbReference type="Proteomes" id="UP000175989">
    <property type="component" value="Unassembled WGS sequence"/>
</dbReference>
<gene>
    <name evidence="2" type="ORF">DUPY_49390</name>
</gene>
<evidence type="ECO:0008006" key="4">
    <source>
        <dbReference type="Google" id="ProtNLM"/>
    </source>
</evidence>
<keyword evidence="1" id="KW-0472">Membrane</keyword>
<name>A0A1E7W8V2_9BURK</name>
<evidence type="ECO:0000256" key="1">
    <source>
        <dbReference type="SAM" id="Phobius"/>
    </source>
</evidence>
<dbReference type="OrthoDB" id="6520248at2"/>
<comment type="caution">
    <text evidence="2">The sequence shown here is derived from an EMBL/GenBank/DDBJ whole genome shotgun (WGS) entry which is preliminary data.</text>
</comment>
<dbReference type="EMBL" id="LROM01000147">
    <property type="protein sequence ID" value="OEZ92678.1"/>
    <property type="molecule type" value="Genomic_DNA"/>
</dbReference>
<proteinExistence type="predicted"/>
<evidence type="ECO:0000313" key="3">
    <source>
        <dbReference type="Proteomes" id="UP000175989"/>
    </source>
</evidence>
<keyword evidence="3" id="KW-1185">Reference proteome</keyword>
<dbReference type="AlphaFoldDB" id="A0A1E7W8V2"/>
<reference evidence="3" key="1">
    <citation type="journal article" date="2016" name="Front. Microbiol.">
        <title>Molecular Keys to the Janthinobacterium and Duganella spp. Interaction with the Plant Pathogen Fusarium graminearum.</title>
        <authorList>
            <person name="Haack F.S."/>
            <person name="Poehlein A."/>
            <person name="Kroger C."/>
            <person name="Voigt C.A."/>
            <person name="Piepenbring M."/>
            <person name="Bode H.B."/>
            <person name="Daniel R."/>
            <person name="Schafer W."/>
            <person name="Streit W.R."/>
        </authorList>
    </citation>
    <scope>NUCLEOTIDE SEQUENCE [LARGE SCALE GENOMIC DNA]</scope>
    <source>
        <strain evidence="3">T54</strain>
    </source>
</reference>
<sequence>MLTDKTEFDQINDRLSVLEADVAVIKSNYATKEDIAKLETKIVKMENTLLKWFIGTAIALTAAVFAIARYLQ</sequence>
<evidence type="ECO:0000313" key="2">
    <source>
        <dbReference type="EMBL" id="OEZ92678.1"/>
    </source>
</evidence>